<reference evidence="1 2" key="1">
    <citation type="submission" date="2019-08" db="EMBL/GenBank/DDBJ databases">
        <title>Deep-cultivation of Planctomycetes and their phenomic and genomic characterization uncovers novel biology.</title>
        <authorList>
            <person name="Wiegand S."/>
            <person name="Jogler M."/>
            <person name="Boedeker C."/>
            <person name="Pinto D."/>
            <person name="Vollmers J."/>
            <person name="Rivas-Marin E."/>
            <person name="Kohn T."/>
            <person name="Peeters S.H."/>
            <person name="Heuer A."/>
            <person name="Rast P."/>
            <person name="Oberbeckmann S."/>
            <person name="Bunk B."/>
            <person name="Jeske O."/>
            <person name="Meyerdierks A."/>
            <person name="Storesund J.E."/>
            <person name="Kallscheuer N."/>
            <person name="Luecker S."/>
            <person name="Lage O.M."/>
            <person name="Pohl T."/>
            <person name="Merkel B.J."/>
            <person name="Hornburger P."/>
            <person name="Mueller R.-W."/>
            <person name="Bruemmer F."/>
            <person name="Labrenz M."/>
            <person name="Spormann A.M."/>
            <person name="Op den Camp H."/>
            <person name="Overmann J."/>
            <person name="Amann R."/>
            <person name="Jetten M.S.M."/>
            <person name="Mascher T."/>
            <person name="Medema M.H."/>
            <person name="Devos D.P."/>
            <person name="Kaster A.-K."/>
            <person name="Ovreas L."/>
            <person name="Rohde M."/>
            <person name="Galperin M.Y."/>
            <person name="Jogler C."/>
        </authorList>
    </citation>
    <scope>NUCLEOTIDE SEQUENCE [LARGE SCALE GENOMIC DNA]</scope>
    <source>
        <strain evidence="1 2">DSM 8797</strain>
    </source>
</reference>
<dbReference type="Proteomes" id="UP000322887">
    <property type="component" value="Chromosome"/>
</dbReference>
<gene>
    <name evidence="1" type="ORF">GmarT_50780</name>
</gene>
<evidence type="ECO:0000313" key="1">
    <source>
        <dbReference type="EMBL" id="QEG19181.1"/>
    </source>
</evidence>
<sequence>MSVSRHLPDYPILLAGVSTPVVKGLREMGLPVTELQDDLTYLTGYQSSRWNLLLVGSQKCFNEQELQILSRCRIPIIDLAEFNNKTGIGRTIPELAKKANSGVEQFNSQFVVQLKTRIQQSGGAWIRLGDYPYPYQGVICYDESALGNDFREFSNVMSPLPVSLDLLHCKSEAEWQAESNPETQRKLRVELISRYRQGLPVSLSSVSSREELSQLFQDIQLDRKQMSLVWITSLDTFFRWWKLRSEFSVSINRLSTGWETIISGNFEGFSPGLQIWRSQHSATVALYRGVNEIRDDVTAFANNPERHPGGFTAHWAGVSSSLIPFDFNNFAAAAAS</sequence>
<protein>
    <submittedName>
        <fullName evidence="1">Uncharacterized protein</fullName>
    </submittedName>
</protein>
<evidence type="ECO:0000313" key="2">
    <source>
        <dbReference type="Proteomes" id="UP000322887"/>
    </source>
</evidence>
<dbReference type="GeneID" id="98649518"/>
<proteinExistence type="predicted"/>
<name>A0ABX5YU16_9PLAN</name>
<dbReference type="RefSeq" id="WP_002647098.1">
    <property type="nucleotide sequence ID" value="NZ_CP042910.1"/>
</dbReference>
<accession>A0ABX5YU16</accession>
<organism evidence="1 2">
    <name type="scientific">Gimesia maris</name>
    <dbReference type="NCBI Taxonomy" id="122"/>
    <lineage>
        <taxon>Bacteria</taxon>
        <taxon>Pseudomonadati</taxon>
        <taxon>Planctomycetota</taxon>
        <taxon>Planctomycetia</taxon>
        <taxon>Planctomycetales</taxon>
        <taxon>Planctomycetaceae</taxon>
        <taxon>Gimesia</taxon>
    </lineage>
</organism>
<dbReference type="EMBL" id="CP042910">
    <property type="protein sequence ID" value="QEG19181.1"/>
    <property type="molecule type" value="Genomic_DNA"/>
</dbReference>
<keyword evidence="2" id="KW-1185">Reference proteome</keyword>